<keyword evidence="4" id="KW-0029">Amino-acid transport</keyword>
<dbReference type="InterPro" id="IPR050524">
    <property type="entry name" value="APC_YAT"/>
</dbReference>
<feature type="transmembrane region" description="Helical" evidence="7">
    <location>
        <begin position="386"/>
        <end position="409"/>
    </location>
</feature>
<keyword evidence="2" id="KW-0813">Transport</keyword>
<evidence type="ECO:0000256" key="6">
    <source>
        <dbReference type="ARBA" id="ARBA00023136"/>
    </source>
</evidence>
<feature type="transmembrane region" description="Helical" evidence="7">
    <location>
        <begin position="359"/>
        <end position="380"/>
    </location>
</feature>
<organism evidence="9 10">
    <name type="scientific">Smittium simulii</name>
    <dbReference type="NCBI Taxonomy" id="133385"/>
    <lineage>
        <taxon>Eukaryota</taxon>
        <taxon>Fungi</taxon>
        <taxon>Fungi incertae sedis</taxon>
        <taxon>Zoopagomycota</taxon>
        <taxon>Kickxellomycotina</taxon>
        <taxon>Harpellomycetes</taxon>
        <taxon>Harpellales</taxon>
        <taxon>Legeriomycetaceae</taxon>
        <taxon>Smittium</taxon>
    </lineage>
</organism>
<dbReference type="OrthoDB" id="3900342at2759"/>
<keyword evidence="6 7" id="KW-0472">Membrane</keyword>
<feature type="domain" description="Amino acid permease/ SLC12A" evidence="8">
    <location>
        <begin position="37"/>
        <end position="490"/>
    </location>
</feature>
<dbReference type="PANTHER" id="PTHR43341:SF1">
    <property type="entry name" value="GENERAL AMINO-ACID PERMEASE GAP1"/>
    <property type="match status" value="1"/>
</dbReference>
<comment type="subcellular location">
    <subcellularLocation>
        <location evidence="1">Membrane</location>
        <topology evidence="1">Multi-pass membrane protein</topology>
    </subcellularLocation>
</comment>
<dbReference type="PIRSF" id="PIRSF006060">
    <property type="entry name" value="AA_transporter"/>
    <property type="match status" value="1"/>
</dbReference>
<keyword evidence="5 7" id="KW-1133">Transmembrane helix</keyword>
<dbReference type="Proteomes" id="UP000245383">
    <property type="component" value="Unassembled WGS sequence"/>
</dbReference>
<evidence type="ECO:0000256" key="2">
    <source>
        <dbReference type="ARBA" id="ARBA00022448"/>
    </source>
</evidence>
<comment type="caution">
    <text evidence="9">The sequence shown here is derived from an EMBL/GenBank/DDBJ whole genome shotgun (WGS) entry which is preliminary data.</text>
</comment>
<feature type="transmembrane region" description="Helical" evidence="7">
    <location>
        <begin position="38"/>
        <end position="59"/>
    </location>
</feature>
<dbReference type="InterPro" id="IPR004841">
    <property type="entry name" value="AA-permease/SLC12A_dom"/>
</dbReference>
<feature type="transmembrane region" description="Helical" evidence="7">
    <location>
        <begin position="65"/>
        <end position="85"/>
    </location>
</feature>
<evidence type="ECO:0000256" key="4">
    <source>
        <dbReference type="ARBA" id="ARBA00022970"/>
    </source>
</evidence>
<evidence type="ECO:0000313" key="10">
    <source>
        <dbReference type="Proteomes" id="UP000245383"/>
    </source>
</evidence>
<evidence type="ECO:0000256" key="7">
    <source>
        <dbReference type="SAM" id="Phobius"/>
    </source>
</evidence>
<feature type="transmembrane region" description="Helical" evidence="7">
    <location>
        <begin position="147"/>
        <end position="165"/>
    </location>
</feature>
<protein>
    <recommendedName>
        <fullName evidence="8">Amino acid permease/ SLC12A domain-containing protein</fullName>
    </recommendedName>
</protein>
<sequence length="528" mass="59084">MNFIELVDNPTEYVYTPKDGNKATSQNNMHRSFNKRHIYMLAISTIIGNGLFISSGASLAKAGPLGSFIAMIISGISVYFVFSCVTEMSTFIPIPGSFNSFADRFVDPSFGFAMGYNYWYKWVISTSNNILSSGIVISFWVKDAPEFIWGAIVLITIVYLNTGSSKIFSEAIYSITVIKVIAIYVFIGISILEFSGALGGKSVGLSNLTIDEAPFVNGIEGFCRAFVMSGYMFQGCEIIGVTAGESENPSRDIPKAAKAIFWQTSMMIILSFAFICLIVPYNDPGLFNTKDKADSVSPFILVLLKANIDSAPNIMNAVILITTISSGACGLYISSRTLYSLAIEKKVSKLFTKLSKNKIPIYCIGLNVFISIILYSFKFIGSNVLYYWFISFSSVSGYIAWIGILYSYWRYKRAYRVQGYSEVDLPHVAALYPFGPAFSFFLLIIIVLAQGMRAFTDDELNTVNILIKSYIGIPIFLFFWLGYKFLYKSKLIPLKYIDLETDNYMNLGFGNYRHIKKSNTEIFLDVFF</sequence>
<dbReference type="AlphaFoldDB" id="A0A2T9YNC9"/>
<keyword evidence="3 7" id="KW-0812">Transmembrane</keyword>
<dbReference type="EMBL" id="MBFR01000112">
    <property type="protein sequence ID" value="PVU93836.1"/>
    <property type="molecule type" value="Genomic_DNA"/>
</dbReference>
<reference evidence="9 10" key="1">
    <citation type="journal article" date="2018" name="MBio">
        <title>Comparative Genomics Reveals the Core Gene Toolbox for the Fungus-Insect Symbiosis.</title>
        <authorList>
            <person name="Wang Y."/>
            <person name="Stata M."/>
            <person name="Wang W."/>
            <person name="Stajich J.E."/>
            <person name="White M.M."/>
            <person name="Moncalvo J.M."/>
        </authorList>
    </citation>
    <scope>NUCLEOTIDE SEQUENCE [LARGE SCALE GENOMIC DNA]</scope>
    <source>
        <strain evidence="9 10">SWE-8-4</strain>
    </source>
</reference>
<dbReference type="Pfam" id="PF00324">
    <property type="entry name" value="AA_permease"/>
    <property type="match status" value="1"/>
</dbReference>
<gene>
    <name evidence="9" type="ORF">BB561_003006</name>
</gene>
<dbReference type="Gene3D" id="1.20.1740.10">
    <property type="entry name" value="Amino acid/polyamine transporter I"/>
    <property type="match status" value="1"/>
</dbReference>
<dbReference type="FunFam" id="1.20.1740.10:FF:000001">
    <property type="entry name" value="Amino acid permease"/>
    <property type="match status" value="1"/>
</dbReference>
<evidence type="ECO:0000256" key="3">
    <source>
        <dbReference type="ARBA" id="ARBA00022692"/>
    </source>
</evidence>
<dbReference type="GO" id="GO:0016020">
    <property type="term" value="C:membrane"/>
    <property type="evidence" value="ECO:0007669"/>
    <property type="project" value="UniProtKB-SubCell"/>
</dbReference>
<dbReference type="PANTHER" id="PTHR43341">
    <property type="entry name" value="AMINO ACID PERMEASE"/>
    <property type="match status" value="1"/>
</dbReference>
<feature type="transmembrane region" description="Helical" evidence="7">
    <location>
        <begin position="430"/>
        <end position="449"/>
    </location>
</feature>
<feature type="transmembrane region" description="Helical" evidence="7">
    <location>
        <begin position="260"/>
        <end position="281"/>
    </location>
</feature>
<evidence type="ECO:0000256" key="1">
    <source>
        <dbReference type="ARBA" id="ARBA00004141"/>
    </source>
</evidence>
<keyword evidence="10" id="KW-1185">Reference proteome</keyword>
<proteinExistence type="predicted"/>
<name>A0A2T9YNC9_9FUNG</name>
<evidence type="ECO:0000256" key="5">
    <source>
        <dbReference type="ARBA" id="ARBA00022989"/>
    </source>
</evidence>
<evidence type="ECO:0000313" key="9">
    <source>
        <dbReference type="EMBL" id="PVU93836.1"/>
    </source>
</evidence>
<dbReference type="GO" id="GO:0015171">
    <property type="term" value="F:amino acid transmembrane transporter activity"/>
    <property type="evidence" value="ECO:0007669"/>
    <property type="project" value="TreeGrafter"/>
</dbReference>
<feature type="transmembrane region" description="Helical" evidence="7">
    <location>
        <begin position="171"/>
        <end position="192"/>
    </location>
</feature>
<feature type="transmembrane region" description="Helical" evidence="7">
    <location>
        <begin position="469"/>
        <end position="487"/>
    </location>
</feature>
<accession>A0A2T9YNC9</accession>
<dbReference type="STRING" id="133385.A0A2T9YNC9"/>
<evidence type="ECO:0000259" key="8">
    <source>
        <dbReference type="Pfam" id="PF00324"/>
    </source>
</evidence>